<protein>
    <submittedName>
        <fullName evidence="2">Uncharacterized protein</fullName>
    </submittedName>
</protein>
<proteinExistence type="predicted"/>
<reference evidence="2 3" key="1">
    <citation type="submission" date="2023-09" db="EMBL/GenBank/DDBJ databases">
        <title>Multi-omics analysis of a traditional fermented food reveals byproduct-associated fungal strains for waste-to-food upcycling.</title>
        <authorList>
            <consortium name="Lawrence Berkeley National Laboratory"/>
            <person name="Rekdal V.M."/>
            <person name="Villalobos-Escobedo J.M."/>
            <person name="Rodriguez-Valeron N."/>
            <person name="Garcia M.O."/>
            <person name="Vasquez D.P."/>
            <person name="Damayanti I."/>
            <person name="Sorensen P.M."/>
            <person name="Baidoo E.E."/>
            <person name="De Carvalho A.C."/>
            <person name="Riley R."/>
            <person name="Lipzen A."/>
            <person name="He G."/>
            <person name="Yan M."/>
            <person name="Haridas S."/>
            <person name="Daum C."/>
            <person name="Yoshinaga Y."/>
            <person name="Ng V."/>
            <person name="Grigoriev I.V."/>
            <person name="Munk R."/>
            <person name="Nuraida L."/>
            <person name="Wijaya C.H."/>
            <person name="Morales P.-C."/>
            <person name="Keasling J.D."/>
        </authorList>
    </citation>
    <scope>NUCLEOTIDE SEQUENCE [LARGE SCALE GENOMIC DNA]</scope>
    <source>
        <strain evidence="2 3">FGSC 2613</strain>
    </source>
</reference>
<accession>A0ABR3DLL4</accession>
<sequence length="88" mass="9376">MTYIRHLSLQNPLGRNNPPRPIIHYMAGAAGSLEAGSSQAIKTSARAPRAADSSSHDGDCATSKDSQHMGLQSHSMSSSVLRFVLARD</sequence>
<name>A0ABR3DLL4_NEUIN</name>
<gene>
    <name evidence="2" type="ORF">QR685DRAFT_569602</name>
</gene>
<dbReference type="EMBL" id="JAVLET010000002">
    <property type="protein sequence ID" value="KAL0473555.1"/>
    <property type="molecule type" value="Genomic_DNA"/>
</dbReference>
<evidence type="ECO:0000313" key="2">
    <source>
        <dbReference type="EMBL" id="KAL0473555.1"/>
    </source>
</evidence>
<keyword evidence="3" id="KW-1185">Reference proteome</keyword>
<organism evidence="2 3">
    <name type="scientific">Neurospora intermedia</name>
    <dbReference type="NCBI Taxonomy" id="5142"/>
    <lineage>
        <taxon>Eukaryota</taxon>
        <taxon>Fungi</taxon>
        <taxon>Dikarya</taxon>
        <taxon>Ascomycota</taxon>
        <taxon>Pezizomycotina</taxon>
        <taxon>Sordariomycetes</taxon>
        <taxon>Sordariomycetidae</taxon>
        <taxon>Sordariales</taxon>
        <taxon>Sordariaceae</taxon>
        <taxon>Neurospora</taxon>
    </lineage>
</organism>
<evidence type="ECO:0000313" key="3">
    <source>
        <dbReference type="Proteomes" id="UP001451303"/>
    </source>
</evidence>
<comment type="caution">
    <text evidence="2">The sequence shown here is derived from an EMBL/GenBank/DDBJ whole genome shotgun (WGS) entry which is preliminary data.</text>
</comment>
<dbReference type="Proteomes" id="UP001451303">
    <property type="component" value="Unassembled WGS sequence"/>
</dbReference>
<evidence type="ECO:0000256" key="1">
    <source>
        <dbReference type="SAM" id="MobiDB-lite"/>
    </source>
</evidence>
<feature type="compositionally biased region" description="Low complexity" evidence="1">
    <location>
        <begin position="37"/>
        <end position="53"/>
    </location>
</feature>
<feature type="region of interest" description="Disordered" evidence="1">
    <location>
        <begin position="1"/>
        <end position="20"/>
    </location>
</feature>
<feature type="region of interest" description="Disordered" evidence="1">
    <location>
        <begin position="37"/>
        <end position="77"/>
    </location>
</feature>